<dbReference type="SUPFAM" id="SSF103486">
    <property type="entry name" value="V-type ATP synthase subunit C"/>
    <property type="match status" value="1"/>
</dbReference>
<dbReference type="GO" id="GO:0042777">
    <property type="term" value="P:proton motive force-driven plasma membrane ATP synthesis"/>
    <property type="evidence" value="ECO:0007669"/>
    <property type="project" value="UniProtKB-UniRule"/>
</dbReference>
<dbReference type="EMBL" id="CP017803">
    <property type="protein sequence ID" value="ATZ59251.1"/>
    <property type="molecule type" value="Genomic_DNA"/>
</dbReference>
<keyword evidence="6" id="KW-1003">Cell membrane</keyword>
<evidence type="ECO:0000256" key="6">
    <source>
        <dbReference type="HAMAP-Rule" id="MF_00314"/>
    </source>
</evidence>
<keyword evidence="6 7" id="KW-0472">Membrane</keyword>
<keyword evidence="7" id="KW-1133">Transmembrane helix</keyword>
<dbReference type="PANTHER" id="PTHR38682:SF1">
    <property type="entry name" value="V-TYPE ATP SYNTHASE SUBUNIT C"/>
    <property type="match status" value="1"/>
</dbReference>
<name>A0A2H4U558_METSM</name>
<protein>
    <recommendedName>
        <fullName evidence="6">A-type ATP synthase subunit C</fullName>
    </recommendedName>
</protein>
<dbReference type="OMA" id="WKYTPYS"/>
<dbReference type="InterPro" id="IPR002843">
    <property type="entry name" value="ATPase_V0-cplx_csu/dsu"/>
</dbReference>
<evidence type="ECO:0000256" key="4">
    <source>
        <dbReference type="ARBA" id="ARBA00023065"/>
    </source>
</evidence>
<dbReference type="InterPro" id="IPR035067">
    <property type="entry name" value="V-type_ATPase_csu/dsu"/>
</dbReference>
<keyword evidence="7" id="KW-0812">Transmembrane</keyword>
<dbReference type="GO" id="GO:0033179">
    <property type="term" value="C:proton-transporting V-type ATPase, V0 domain"/>
    <property type="evidence" value="ECO:0007669"/>
    <property type="project" value="InterPro"/>
</dbReference>
<dbReference type="RefSeq" id="WP_004032185.1">
    <property type="nucleotide sequence ID" value="NZ_AP025586.1"/>
</dbReference>
<dbReference type="AlphaFoldDB" id="A0A2H4U558"/>
<dbReference type="Gene3D" id="1.10.132.50">
    <property type="entry name" value="ATP synthase (C/AC39) subunit, domain 3"/>
    <property type="match status" value="1"/>
</dbReference>
<dbReference type="NCBIfam" id="TIGR02923">
    <property type="entry name" value="AhaC"/>
    <property type="match status" value="1"/>
</dbReference>
<keyword evidence="2 6" id="KW-0813">Transport</keyword>
<evidence type="ECO:0000256" key="2">
    <source>
        <dbReference type="ARBA" id="ARBA00022448"/>
    </source>
</evidence>
<dbReference type="PANTHER" id="PTHR38682">
    <property type="entry name" value="V-TYPE ATP SYNTHASE SUBUNIT C"/>
    <property type="match status" value="1"/>
</dbReference>
<comment type="subunit">
    <text evidence="6">Has multiple subunits with at least A(3), B(3), C, D, E, F, H, I and proteolipid K(x).</text>
</comment>
<gene>
    <name evidence="6" type="primary">atpC</name>
    <name evidence="8" type="ORF">BK798_01890</name>
</gene>
<evidence type="ECO:0000256" key="1">
    <source>
        <dbReference type="ARBA" id="ARBA00006709"/>
    </source>
</evidence>
<keyword evidence="4 6" id="KW-0406">Ion transport</keyword>
<evidence type="ECO:0000256" key="3">
    <source>
        <dbReference type="ARBA" id="ARBA00022781"/>
    </source>
</evidence>
<evidence type="ECO:0000256" key="5">
    <source>
        <dbReference type="ARBA" id="ARBA00023310"/>
    </source>
</evidence>
<dbReference type="GeneID" id="78817064"/>
<dbReference type="SMR" id="A0A2H4U558"/>
<dbReference type="NCBIfam" id="NF002267">
    <property type="entry name" value="PRK01198.1-3"/>
    <property type="match status" value="1"/>
</dbReference>
<accession>A0A2H4U558</accession>
<dbReference type="GO" id="GO:0046933">
    <property type="term" value="F:proton-transporting ATP synthase activity, rotational mechanism"/>
    <property type="evidence" value="ECO:0007669"/>
    <property type="project" value="UniProtKB-UniRule"/>
</dbReference>
<dbReference type="InterPro" id="IPR014272">
    <property type="entry name" value="ATPase_V0-cplx_csu"/>
</dbReference>
<evidence type="ECO:0000256" key="7">
    <source>
        <dbReference type="SAM" id="Phobius"/>
    </source>
</evidence>
<keyword evidence="5 6" id="KW-0066">ATP synthesis</keyword>
<feature type="transmembrane region" description="Helical" evidence="7">
    <location>
        <begin position="18"/>
        <end position="37"/>
    </location>
</feature>
<keyword evidence="3 6" id="KW-0375">Hydrogen ion transport</keyword>
<evidence type="ECO:0000313" key="8">
    <source>
        <dbReference type="EMBL" id="ATZ59251.1"/>
    </source>
</evidence>
<comment type="function">
    <text evidence="6">Component of the A-type ATP synthase that produces ATP from ADP in the presence of a proton gradient across the membrane.</text>
</comment>
<dbReference type="GO" id="GO:0005524">
    <property type="term" value="F:ATP binding"/>
    <property type="evidence" value="ECO:0007669"/>
    <property type="project" value="UniProtKB-UniRule"/>
</dbReference>
<dbReference type="GO" id="GO:0005886">
    <property type="term" value="C:plasma membrane"/>
    <property type="evidence" value="ECO:0007669"/>
    <property type="project" value="UniProtKB-SubCell"/>
</dbReference>
<dbReference type="Gene3D" id="1.20.1690.10">
    <property type="entry name" value="V-type ATP synthase subunit C domain"/>
    <property type="match status" value="2"/>
</dbReference>
<proteinExistence type="inferred from homology"/>
<dbReference type="InterPro" id="IPR050873">
    <property type="entry name" value="V-ATPase_V0D/AC39_subunit"/>
</dbReference>
<dbReference type="GO" id="GO:0046961">
    <property type="term" value="F:proton-transporting ATPase activity, rotational mechanism"/>
    <property type="evidence" value="ECO:0007669"/>
    <property type="project" value="InterPro"/>
</dbReference>
<reference evidence="8 9" key="1">
    <citation type="submission" date="2016-10" db="EMBL/GenBank/DDBJ databases">
        <authorList>
            <person name="Varghese N."/>
        </authorList>
    </citation>
    <scope>NUCLEOTIDE SEQUENCE [LARGE SCALE GENOMIC DNA]</scope>
    <source>
        <strain evidence="8 9">KB11</strain>
    </source>
</reference>
<organism evidence="8 9">
    <name type="scientific">Methanobrevibacter smithii</name>
    <dbReference type="NCBI Taxonomy" id="2173"/>
    <lineage>
        <taxon>Archaea</taxon>
        <taxon>Methanobacteriati</taxon>
        <taxon>Methanobacteriota</taxon>
        <taxon>Methanomada group</taxon>
        <taxon>Methanobacteria</taxon>
        <taxon>Methanobacteriales</taxon>
        <taxon>Methanobacteriaceae</taxon>
        <taxon>Methanobrevibacter</taxon>
    </lineage>
</organism>
<dbReference type="InterPro" id="IPR036079">
    <property type="entry name" value="ATPase_csu/dsu_sf"/>
</dbReference>
<comment type="similarity">
    <text evidence="1 6">Belongs to the V-ATPase V0D/AC39 subunit family.</text>
</comment>
<dbReference type="Pfam" id="PF01992">
    <property type="entry name" value="vATP-synt_AC39"/>
    <property type="match status" value="1"/>
</dbReference>
<dbReference type="InterPro" id="IPR044911">
    <property type="entry name" value="V-type_ATPase_csu/dsu_dom_3"/>
</dbReference>
<sequence>MADEIATLISSAGLTNETFLVLCVIAVIVIGAIVVIITSRPILDIYPYLTPSASVRARKGRLFDEKQLSEIVETNNVHEFENYLKGVPDYADVLEEYPVDKALDIQCADTYEFVARIAPKEIRSSFVVMSKKTDINNIKSLLTAKEVGLTEEETEDLLIPRGVLYEDLRSLIDADGVTDVVTSLDGTEYAAVLEDALPKYENSGMVLALESALDKYYLESLLRSSNVPADENKQILFSYVGTQVDIANLKLIIRAKKDNLSYDDIAPYILEDGYQLREWKLKDLMESPDVTNVISGLEGTKYSDVLTDAMAKYNENASIAVFEKALDAYLSKSAKSLSMKKPLGIGPIIGYVSQKETEIKNLKIIARAKREAGFPNSKIMEMLI</sequence>
<dbReference type="HAMAP" id="MF_00314">
    <property type="entry name" value="ATP_synth_C_arch"/>
    <property type="match status" value="1"/>
</dbReference>
<evidence type="ECO:0000313" key="9">
    <source>
        <dbReference type="Proteomes" id="UP000232133"/>
    </source>
</evidence>
<comment type="subcellular location">
    <subcellularLocation>
        <location evidence="6">Cell membrane</location>
        <topology evidence="6">Peripheral membrane protein</topology>
    </subcellularLocation>
</comment>
<dbReference type="Proteomes" id="UP000232133">
    <property type="component" value="Chromosome"/>
</dbReference>